<evidence type="ECO:0000313" key="2">
    <source>
        <dbReference type="Proteomes" id="UP000744980"/>
    </source>
</evidence>
<dbReference type="EMBL" id="WXFA01000096">
    <property type="protein sequence ID" value="MBM3096346.1"/>
    <property type="molecule type" value="Genomic_DNA"/>
</dbReference>
<gene>
    <name evidence="1" type="ORF">GFB56_37615</name>
</gene>
<feature type="non-terminal residue" evidence="1">
    <location>
        <position position="23"/>
    </location>
</feature>
<evidence type="ECO:0000313" key="1">
    <source>
        <dbReference type="EMBL" id="MBM3096346.1"/>
    </source>
</evidence>
<proteinExistence type="predicted"/>
<protein>
    <submittedName>
        <fullName evidence="1">PIN domain-containing protein</fullName>
    </submittedName>
</protein>
<reference evidence="1 2" key="1">
    <citation type="submission" date="2020-01" db="EMBL/GenBank/DDBJ databases">
        <title>Draft genome assembly of Ensifer adhaerens T173.</title>
        <authorList>
            <person name="Craig J.E."/>
            <person name="Stinchcombe J.R."/>
        </authorList>
    </citation>
    <scope>NUCLEOTIDE SEQUENCE [LARGE SCALE GENOMIC DNA]</scope>
    <source>
        <strain evidence="1 2">T173</strain>
    </source>
</reference>
<keyword evidence="2" id="KW-1185">Reference proteome</keyword>
<dbReference type="Proteomes" id="UP000744980">
    <property type="component" value="Unassembled WGS sequence"/>
</dbReference>
<comment type="caution">
    <text evidence="1">The sequence shown here is derived from an EMBL/GenBank/DDBJ whole genome shotgun (WGS) entry which is preliminary data.</text>
</comment>
<dbReference type="AlphaFoldDB" id="A0AAW4FYE3"/>
<organism evidence="1 2">
    <name type="scientific">Ensifer canadensis</name>
    <dbReference type="NCBI Taxonomy" id="555315"/>
    <lineage>
        <taxon>Bacteria</taxon>
        <taxon>Pseudomonadati</taxon>
        <taxon>Pseudomonadota</taxon>
        <taxon>Alphaproteobacteria</taxon>
        <taxon>Hyphomicrobiales</taxon>
        <taxon>Rhizobiaceae</taxon>
        <taxon>Sinorhizobium/Ensifer group</taxon>
        <taxon>Ensifer</taxon>
    </lineage>
</organism>
<sequence>MASKPLVAVLDACVLYPFHLRNL</sequence>
<accession>A0AAW4FYE3</accession>
<name>A0AAW4FYE3_9HYPH</name>